<proteinExistence type="predicted"/>
<evidence type="ECO:0000256" key="1">
    <source>
        <dbReference type="ARBA" id="ARBA00022729"/>
    </source>
</evidence>
<name>A0A1B7LD60_9FIRM</name>
<dbReference type="InterPro" id="IPR048433">
    <property type="entry name" value="YNCE-like_beta-prop"/>
</dbReference>
<feature type="signal peptide" evidence="3">
    <location>
        <begin position="1"/>
        <end position="34"/>
    </location>
</feature>
<dbReference type="NCBIfam" id="TIGR02276">
    <property type="entry name" value="beta_rpt_yvtn"/>
    <property type="match status" value="2"/>
</dbReference>
<dbReference type="SUPFAM" id="SSF50969">
    <property type="entry name" value="YVTN repeat-like/Quinoprotein amine dehydrogenase"/>
    <property type="match status" value="1"/>
</dbReference>
<comment type="caution">
    <text evidence="6">The sequence shown here is derived from an EMBL/GenBank/DDBJ whole genome shotgun (WGS) entry which is preliminary data.</text>
</comment>
<evidence type="ECO:0000313" key="6">
    <source>
        <dbReference type="EMBL" id="OAT80871.1"/>
    </source>
</evidence>
<protein>
    <recommendedName>
        <fullName evidence="8">SMP-30/Gluconolactonase/LRE-like region domain-containing protein</fullName>
    </recommendedName>
</protein>
<sequence>MKGSVNGVYCLRRRAGRALARTLAAGLLAANMFAALPAAASADGYDLSAPAAVGKVLPNDWHISPAGSQVTLGNLPTNGVLSPDGRYLAVTNNGCTTKTEEVSIVDLKTGAKVSSAQVNSSFIGLAFNKTGDRLYVSGGNDGKIYIFSFQGGTLTTAGAVPVPNYPAGLALLPDGKLAVAENMGDKIALVDPGAGKITAEIPVGRYPYQVTVSRDGKVIYVSNWGSGSVSVVDPAKKTESRQIATGKLPEALVLSADGGRLYVANTNSDNVSVIDPAAGKVVRSIDLHFKGLPAGAAPTGLALSPDGGRLYVSLAGANADAVVDPASGKVAGYIPAGWYPTGVLYNAVLNQVITLNGKGLGTGPNPDGPKPGTNAPNQSQYDYNMITI</sequence>
<evidence type="ECO:0008006" key="8">
    <source>
        <dbReference type="Google" id="ProtNLM"/>
    </source>
</evidence>
<feature type="chain" id="PRO_5008596876" description="SMP-30/Gluconolactonase/LRE-like region domain-containing protein" evidence="3">
    <location>
        <begin position="35"/>
        <end position="388"/>
    </location>
</feature>
<dbReference type="InterPro" id="IPR015943">
    <property type="entry name" value="WD40/YVTN_repeat-like_dom_sf"/>
</dbReference>
<dbReference type="Gene3D" id="2.130.10.10">
    <property type="entry name" value="YVTN repeat-like/Quinoprotein amine dehydrogenase"/>
    <property type="match status" value="3"/>
</dbReference>
<dbReference type="Proteomes" id="UP000078532">
    <property type="component" value="Unassembled WGS sequence"/>
</dbReference>
<dbReference type="InterPro" id="IPR051200">
    <property type="entry name" value="Host-pathogen_enzymatic-act"/>
</dbReference>
<feature type="region of interest" description="Disordered" evidence="2">
    <location>
        <begin position="360"/>
        <end position="379"/>
    </location>
</feature>
<dbReference type="STRING" id="1838280.A6M21_12445"/>
<evidence type="ECO:0000256" key="2">
    <source>
        <dbReference type="SAM" id="MobiDB-lite"/>
    </source>
</evidence>
<dbReference type="AlphaFoldDB" id="A0A1B7LD60"/>
<accession>A0A1B7LD60</accession>
<keyword evidence="7" id="KW-1185">Reference proteome</keyword>
<reference evidence="6 7" key="1">
    <citation type="submission" date="2016-04" db="EMBL/GenBank/DDBJ databases">
        <authorList>
            <person name="Evans L.H."/>
            <person name="Alamgir A."/>
            <person name="Owens N."/>
            <person name="Weber N.D."/>
            <person name="Virtaneva K."/>
            <person name="Barbian K."/>
            <person name="Babar A."/>
            <person name="Rosenke K."/>
        </authorList>
    </citation>
    <scope>NUCLEOTIDE SEQUENCE [LARGE SCALE GENOMIC DNA]</scope>
    <source>
        <strain evidence="6 7">LMa1</strain>
    </source>
</reference>
<dbReference type="InterPro" id="IPR011044">
    <property type="entry name" value="Quino_amine_DH_bsu"/>
</dbReference>
<gene>
    <name evidence="6" type="ORF">A6M21_12445</name>
</gene>
<evidence type="ECO:0000313" key="7">
    <source>
        <dbReference type="Proteomes" id="UP000078532"/>
    </source>
</evidence>
<evidence type="ECO:0000259" key="5">
    <source>
        <dbReference type="Pfam" id="PF21783"/>
    </source>
</evidence>
<evidence type="ECO:0000256" key="3">
    <source>
        <dbReference type="SAM" id="SignalP"/>
    </source>
</evidence>
<evidence type="ECO:0000259" key="4">
    <source>
        <dbReference type="Pfam" id="PF08450"/>
    </source>
</evidence>
<dbReference type="Pfam" id="PF08450">
    <property type="entry name" value="SGL"/>
    <property type="match status" value="1"/>
</dbReference>
<dbReference type="InterPro" id="IPR011964">
    <property type="entry name" value="YVTN_b-propeller_repeat"/>
</dbReference>
<dbReference type="InterPro" id="IPR013658">
    <property type="entry name" value="SGL"/>
</dbReference>
<dbReference type="EMBL" id="LYVF01000171">
    <property type="protein sequence ID" value="OAT80871.1"/>
    <property type="molecule type" value="Genomic_DNA"/>
</dbReference>
<feature type="domain" description="YNCE-like beta-propeller" evidence="5">
    <location>
        <begin position="219"/>
        <end position="285"/>
    </location>
</feature>
<dbReference type="PANTHER" id="PTHR47197">
    <property type="entry name" value="PROTEIN NIRF"/>
    <property type="match status" value="1"/>
</dbReference>
<dbReference type="PANTHER" id="PTHR47197:SF3">
    <property type="entry name" value="DIHYDRO-HEME D1 DEHYDROGENASE"/>
    <property type="match status" value="1"/>
</dbReference>
<organism evidence="6 7">
    <name type="scientific">Desulfotomaculum copahuensis</name>
    <dbReference type="NCBI Taxonomy" id="1838280"/>
    <lineage>
        <taxon>Bacteria</taxon>
        <taxon>Bacillati</taxon>
        <taxon>Bacillota</taxon>
        <taxon>Clostridia</taxon>
        <taxon>Eubacteriales</taxon>
        <taxon>Desulfotomaculaceae</taxon>
        <taxon>Desulfotomaculum</taxon>
    </lineage>
</organism>
<feature type="domain" description="SMP-30/Gluconolactonase/LRE-like region" evidence="4">
    <location>
        <begin position="78"/>
        <end position="210"/>
    </location>
</feature>
<dbReference type="Pfam" id="PF21783">
    <property type="entry name" value="YNCE"/>
    <property type="match status" value="1"/>
</dbReference>
<keyword evidence="1 3" id="KW-0732">Signal</keyword>